<feature type="transmembrane region" description="Helical" evidence="2">
    <location>
        <begin position="7"/>
        <end position="27"/>
    </location>
</feature>
<evidence type="ECO:0000313" key="3">
    <source>
        <dbReference type="EMBL" id="ELY50856.1"/>
    </source>
</evidence>
<keyword evidence="2" id="KW-1133">Transmembrane helix</keyword>
<proteinExistence type="predicted"/>
<comment type="caution">
    <text evidence="3">The sequence shown here is derived from an EMBL/GenBank/DDBJ whole genome shotgun (WGS) entry which is preliminary data.</text>
</comment>
<dbReference type="Proteomes" id="UP000011531">
    <property type="component" value="Unassembled WGS sequence"/>
</dbReference>
<protein>
    <submittedName>
        <fullName evidence="3">Uncharacterized protein</fullName>
    </submittedName>
</protein>
<sequence length="80" mass="7753">MHSDTIAFGAPLLALAVGAAILVGGLFAGGFSLVSVLGGAIVLIGVAALALAVARAAGEEPSVELEEREGEEPGVARGAK</sequence>
<feature type="region of interest" description="Disordered" evidence="1">
    <location>
        <begin position="60"/>
        <end position="80"/>
    </location>
</feature>
<dbReference type="EMBL" id="AOIA01000166">
    <property type="protein sequence ID" value="ELY50856.1"/>
    <property type="molecule type" value="Genomic_DNA"/>
</dbReference>
<dbReference type="RefSeq" id="WP_008427378.1">
    <property type="nucleotide sequence ID" value="NZ_AOIA01000166.1"/>
</dbReference>
<organism evidence="3 4">
    <name type="scientific">Natronococcus jeotgali DSM 18795</name>
    <dbReference type="NCBI Taxonomy" id="1227498"/>
    <lineage>
        <taxon>Archaea</taxon>
        <taxon>Methanobacteriati</taxon>
        <taxon>Methanobacteriota</taxon>
        <taxon>Stenosarchaea group</taxon>
        <taxon>Halobacteria</taxon>
        <taxon>Halobacteriales</taxon>
        <taxon>Natrialbaceae</taxon>
        <taxon>Natronococcus</taxon>
    </lineage>
</organism>
<gene>
    <name evidence="3" type="ORF">C492_21802</name>
</gene>
<keyword evidence="2" id="KW-0812">Transmembrane</keyword>
<feature type="transmembrane region" description="Helical" evidence="2">
    <location>
        <begin position="33"/>
        <end position="54"/>
    </location>
</feature>
<name>L9WNQ1_9EURY</name>
<evidence type="ECO:0000313" key="4">
    <source>
        <dbReference type="Proteomes" id="UP000011531"/>
    </source>
</evidence>
<keyword evidence="2" id="KW-0472">Membrane</keyword>
<reference evidence="3 4" key="1">
    <citation type="journal article" date="2014" name="PLoS Genet.">
        <title>Phylogenetically driven sequencing of extremely halophilic archaea reveals strategies for static and dynamic osmo-response.</title>
        <authorList>
            <person name="Becker E.A."/>
            <person name="Seitzer P.M."/>
            <person name="Tritt A."/>
            <person name="Larsen D."/>
            <person name="Krusor M."/>
            <person name="Yao A.I."/>
            <person name="Wu D."/>
            <person name="Madern D."/>
            <person name="Eisen J.A."/>
            <person name="Darling A.E."/>
            <person name="Facciotti M.T."/>
        </authorList>
    </citation>
    <scope>NUCLEOTIDE SEQUENCE [LARGE SCALE GENOMIC DNA]</scope>
    <source>
        <strain evidence="3 4">DSM 18795</strain>
    </source>
</reference>
<feature type="compositionally biased region" description="Acidic residues" evidence="1">
    <location>
        <begin position="61"/>
        <end position="72"/>
    </location>
</feature>
<evidence type="ECO:0000256" key="2">
    <source>
        <dbReference type="SAM" id="Phobius"/>
    </source>
</evidence>
<keyword evidence="4" id="KW-1185">Reference proteome</keyword>
<accession>L9WNQ1</accession>
<evidence type="ECO:0000256" key="1">
    <source>
        <dbReference type="SAM" id="MobiDB-lite"/>
    </source>
</evidence>
<dbReference type="AlphaFoldDB" id="L9WNQ1"/>